<dbReference type="PANTHER" id="PTHR11289">
    <property type="entry name" value="BREAST CANCER TYPE 2 SUSCEPTIBILITY PROTEIN BRCA2"/>
    <property type="match status" value="1"/>
</dbReference>
<dbReference type="GO" id="GO:0000724">
    <property type="term" value="P:double-strand break repair via homologous recombination"/>
    <property type="evidence" value="ECO:0007669"/>
    <property type="project" value="InterPro"/>
</dbReference>
<dbReference type="Proteomes" id="UP000265100">
    <property type="component" value="Chromosome 14"/>
</dbReference>
<proteinExistence type="predicted"/>
<sequence length="389" mass="42462">MKQKNTWPQQSVGFQTASGKGVAVSSKALKRAKTLLSECEGVEDKISITAPRGKISAHGPPFRSSGFLAASGKPVALSSEAMQKAKALFSDISQSRDTPAVAHTRKNDKKIDAHNREETHCGFSTAGGVKVQVSKKSLLKATSLFKEFDDGECHDSLLFSTSPQDDPMPNLSKVEDVEGPSGSNLTTASDKYMSTKGTASLVVESVPSLQESDLKVENLRGHGCTSVNNKAAKDAFKFQEDTITPSGAGTLHDCPEEEMQCLLDYEINEESSTKESKVLKPNESSVLNFQSLNLTGCTETQQKFLAQEALDCTKALLEDEGLAEHNLFMTLENMPLQHNTSANGCEESEKRRGKRSVEDTEMNGRYLHCYSEFKCNIFIETVLLFSKLI</sequence>
<dbReference type="GeneTree" id="ENSGT00940000177583"/>
<dbReference type="InterPro" id="IPR002093">
    <property type="entry name" value="BRCA2_repeat"/>
</dbReference>
<dbReference type="InterPro" id="IPR015525">
    <property type="entry name" value="BRCA2"/>
</dbReference>
<evidence type="ECO:0000256" key="3">
    <source>
        <dbReference type="ARBA" id="ARBA00023204"/>
    </source>
</evidence>
<keyword evidence="2" id="KW-0227">DNA damage</keyword>
<gene>
    <name evidence="5" type="primary">TACC1</name>
</gene>
<reference evidence="5" key="3">
    <citation type="submission" date="2025-08" db="UniProtKB">
        <authorList>
            <consortium name="Ensembl"/>
        </authorList>
    </citation>
    <scope>IDENTIFICATION</scope>
</reference>
<evidence type="ECO:0000256" key="4">
    <source>
        <dbReference type="SAM" id="MobiDB-lite"/>
    </source>
</evidence>
<dbReference type="Pfam" id="PF00634">
    <property type="entry name" value="BRCA2"/>
    <property type="match status" value="3"/>
</dbReference>
<keyword evidence="1" id="KW-0677">Repeat</keyword>
<dbReference type="GO" id="GO:0005634">
    <property type="term" value="C:nucleus"/>
    <property type="evidence" value="ECO:0007669"/>
    <property type="project" value="TreeGrafter"/>
</dbReference>
<dbReference type="AlphaFoldDB" id="A0AAX7V8A2"/>
<evidence type="ECO:0000313" key="6">
    <source>
        <dbReference type="Proteomes" id="UP000265100"/>
    </source>
</evidence>
<evidence type="ECO:0000313" key="5">
    <source>
        <dbReference type="Ensembl" id="ENSACLP00000077860.1"/>
    </source>
</evidence>
<dbReference type="PANTHER" id="PTHR11289:SF0">
    <property type="entry name" value="BREAST CANCER TYPE 2 SUSCEPTIBILITY PROTEIN"/>
    <property type="match status" value="1"/>
</dbReference>
<dbReference type="GO" id="GO:0006355">
    <property type="term" value="P:regulation of DNA-templated transcription"/>
    <property type="evidence" value="ECO:0007669"/>
    <property type="project" value="TreeGrafter"/>
</dbReference>
<protein>
    <submittedName>
        <fullName evidence="5">Uncharacterized protein</fullName>
    </submittedName>
</protein>
<keyword evidence="3" id="KW-0234">DNA repair</keyword>
<reference evidence="5" key="4">
    <citation type="submission" date="2025-09" db="UniProtKB">
        <authorList>
            <consortium name="Ensembl"/>
        </authorList>
    </citation>
    <scope>IDENTIFICATION</scope>
</reference>
<reference evidence="6" key="2">
    <citation type="submission" date="2023-03" db="EMBL/GenBank/DDBJ databases">
        <authorList>
            <consortium name="Wellcome Sanger Institute Data Sharing"/>
        </authorList>
    </citation>
    <scope>NUCLEOTIDE SEQUENCE [LARGE SCALE GENOMIC DNA]</scope>
</reference>
<name>A0AAX7V8A2_ASTCA</name>
<reference evidence="5 6" key="1">
    <citation type="submission" date="2018-05" db="EMBL/GenBank/DDBJ databases">
        <authorList>
            <person name="Datahose"/>
        </authorList>
    </citation>
    <scope>NUCLEOTIDE SEQUENCE</scope>
</reference>
<evidence type="ECO:0000256" key="1">
    <source>
        <dbReference type="ARBA" id="ARBA00022737"/>
    </source>
</evidence>
<organism evidence="5 6">
    <name type="scientific">Astatotilapia calliptera</name>
    <name type="common">Eastern happy</name>
    <name type="synonym">Chromis callipterus</name>
    <dbReference type="NCBI Taxonomy" id="8154"/>
    <lineage>
        <taxon>Eukaryota</taxon>
        <taxon>Metazoa</taxon>
        <taxon>Chordata</taxon>
        <taxon>Craniata</taxon>
        <taxon>Vertebrata</taxon>
        <taxon>Euteleostomi</taxon>
        <taxon>Actinopterygii</taxon>
        <taxon>Neopterygii</taxon>
        <taxon>Teleostei</taxon>
        <taxon>Neoteleostei</taxon>
        <taxon>Acanthomorphata</taxon>
        <taxon>Ovalentaria</taxon>
        <taxon>Cichlomorphae</taxon>
        <taxon>Cichliformes</taxon>
        <taxon>Cichlidae</taxon>
        <taxon>African cichlids</taxon>
        <taxon>Pseudocrenilabrinae</taxon>
        <taxon>Haplochromini</taxon>
        <taxon>Astatotilapia</taxon>
    </lineage>
</organism>
<accession>A0AAX7V8A2</accession>
<evidence type="ECO:0000256" key="2">
    <source>
        <dbReference type="ARBA" id="ARBA00022763"/>
    </source>
</evidence>
<keyword evidence="6" id="KW-1185">Reference proteome</keyword>
<feature type="region of interest" description="Disordered" evidence="4">
    <location>
        <begin position="160"/>
        <end position="191"/>
    </location>
</feature>
<dbReference type="PROSITE" id="PS50138">
    <property type="entry name" value="BRCA2_REPEAT"/>
    <property type="match status" value="3"/>
</dbReference>
<dbReference type="Ensembl" id="ENSACLT00000070826.1">
    <property type="protein sequence ID" value="ENSACLP00000077860.1"/>
    <property type="gene ID" value="ENSACLG00000031530.1"/>
</dbReference>